<evidence type="ECO:0000313" key="4">
    <source>
        <dbReference type="Proteomes" id="UP000245708"/>
    </source>
</evidence>
<evidence type="ECO:0000313" key="3">
    <source>
        <dbReference type="EMBL" id="PWK62051.1"/>
    </source>
</evidence>
<dbReference type="EMBL" id="QGGW01000001">
    <property type="protein sequence ID" value="PWK62051.1"/>
    <property type="molecule type" value="Genomic_DNA"/>
</dbReference>
<accession>A0A316GNX9</accession>
<name>A0A316GNX9_9RHOB</name>
<organism evidence="3 4">
    <name type="scientific">Roseicyclus mahoneyensis</name>
    <dbReference type="NCBI Taxonomy" id="164332"/>
    <lineage>
        <taxon>Bacteria</taxon>
        <taxon>Pseudomonadati</taxon>
        <taxon>Pseudomonadota</taxon>
        <taxon>Alphaproteobacteria</taxon>
        <taxon>Rhodobacterales</taxon>
        <taxon>Roseobacteraceae</taxon>
        <taxon>Roseicyclus</taxon>
    </lineage>
</organism>
<dbReference type="AlphaFoldDB" id="A0A316GNX9"/>
<protein>
    <submittedName>
        <fullName evidence="3">Uncharacterized protein</fullName>
    </submittedName>
</protein>
<dbReference type="OrthoDB" id="7871801at2"/>
<comment type="caution">
    <text evidence="3">The sequence shown here is derived from an EMBL/GenBank/DDBJ whole genome shotgun (WGS) entry which is preliminary data.</text>
</comment>
<sequence>MARRLFLERRTYRQARLQDAARLLPVLGLVLVFAPIFIRGDTQEAGVQISGWLIYYFTVWVGLIVLTGFVSRALMQSDRPEGAPPEATPAPETRPDPGEAR</sequence>
<feature type="transmembrane region" description="Helical" evidence="2">
    <location>
        <begin position="20"/>
        <end position="38"/>
    </location>
</feature>
<keyword evidence="4" id="KW-1185">Reference proteome</keyword>
<feature type="region of interest" description="Disordered" evidence="1">
    <location>
        <begin position="77"/>
        <end position="101"/>
    </location>
</feature>
<dbReference type="RefSeq" id="WP_109663994.1">
    <property type="nucleotide sequence ID" value="NZ_QGGW01000001.1"/>
</dbReference>
<dbReference type="Proteomes" id="UP000245708">
    <property type="component" value="Unassembled WGS sequence"/>
</dbReference>
<gene>
    <name evidence="3" type="ORF">C7455_10176</name>
</gene>
<keyword evidence="2" id="KW-1133">Transmembrane helix</keyword>
<proteinExistence type="predicted"/>
<keyword evidence="2" id="KW-0812">Transmembrane</keyword>
<evidence type="ECO:0000256" key="2">
    <source>
        <dbReference type="SAM" id="Phobius"/>
    </source>
</evidence>
<feature type="transmembrane region" description="Helical" evidence="2">
    <location>
        <begin position="50"/>
        <end position="70"/>
    </location>
</feature>
<keyword evidence="2" id="KW-0472">Membrane</keyword>
<reference evidence="3 4" key="1">
    <citation type="submission" date="2018-05" db="EMBL/GenBank/DDBJ databases">
        <title>Genomic Encyclopedia of Type Strains, Phase IV (KMG-IV): sequencing the most valuable type-strain genomes for metagenomic binning, comparative biology and taxonomic classification.</title>
        <authorList>
            <person name="Goeker M."/>
        </authorList>
    </citation>
    <scope>NUCLEOTIDE SEQUENCE [LARGE SCALE GENOMIC DNA]</scope>
    <source>
        <strain evidence="3 4">DSM 16097</strain>
    </source>
</reference>
<evidence type="ECO:0000256" key="1">
    <source>
        <dbReference type="SAM" id="MobiDB-lite"/>
    </source>
</evidence>